<protein>
    <submittedName>
        <fullName evidence="2">Uncharacterized protein</fullName>
    </submittedName>
</protein>
<evidence type="ECO:0000256" key="1">
    <source>
        <dbReference type="SAM" id="SignalP"/>
    </source>
</evidence>
<reference evidence="2 3" key="1">
    <citation type="submission" date="2019-04" db="EMBL/GenBank/DDBJ databases">
        <authorList>
            <person name="Li M."/>
            <person name="Gao C."/>
        </authorList>
    </citation>
    <scope>NUCLEOTIDE SEQUENCE [LARGE SCALE GENOMIC DNA]</scope>
    <source>
        <strain evidence="2 3">BGMRC 2031</strain>
    </source>
</reference>
<comment type="caution">
    <text evidence="2">The sequence shown here is derived from an EMBL/GenBank/DDBJ whole genome shotgun (WGS) entry which is preliminary data.</text>
</comment>
<dbReference type="EMBL" id="SZPQ01000006">
    <property type="protein sequence ID" value="TKI07262.1"/>
    <property type="molecule type" value="Genomic_DNA"/>
</dbReference>
<proteinExistence type="predicted"/>
<keyword evidence="1" id="KW-0732">Signal</keyword>
<accession>A0ABY2SSR4</accession>
<name>A0ABY2SSR4_9HYPH</name>
<evidence type="ECO:0000313" key="3">
    <source>
        <dbReference type="Proteomes" id="UP000305202"/>
    </source>
</evidence>
<dbReference type="RefSeq" id="WP_136989541.1">
    <property type="nucleotide sequence ID" value="NZ_SZPQ01000006.1"/>
</dbReference>
<gene>
    <name evidence="2" type="ORF">FCN80_07520</name>
</gene>
<keyword evidence="3" id="KW-1185">Reference proteome</keyword>
<dbReference type="Proteomes" id="UP000305202">
    <property type="component" value="Unassembled WGS sequence"/>
</dbReference>
<organism evidence="2 3">
    <name type="scientific">Martelella alba</name>
    <dbReference type="NCBI Taxonomy" id="2590451"/>
    <lineage>
        <taxon>Bacteria</taxon>
        <taxon>Pseudomonadati</taxon>
        <taxon>Pseudomonadota</taxon>
        <taxon>Alphaproteobacteria</taxon>
        <taxon>Hyphomicrobiales</taxon>
        <taxon>Aurantimonadaceae</taxon>
        <taxon>Martelella</taxon>
    </lineage>
</organism>
<sequence>MRFTLATAVFILTAWSLTVAPGFAQAPDAPPPPGMMAPAGAQAADNDIALVDGKMTLRLPQGFADQSRRDANAQQTGVAVHLYVSRLHAQVVGISEIKTAAGDANDTSDAAFDKMAQGALSGLKTQFSDVRQTGRTVTMAGGRKFLRIDSDQTMKGESMAGTTLVTPFAGHVITLQVLTPKADVKSHARLVDDILASIAFH</sequence>
<feature type="chain" id="PRO_5046918151" evidence="1">
    <location>
        <begin position="27"/>
        <end position="201"/>
    </location>
</feature>
<feature type="signal peptide" evidence="1">
    <location>
        <begin position="1"/>
        <end position="26"/>
    </location>
</feature>
<evidence type="ECO:0000313" key="2">
    <source>
        <dbReference type="EMBL" id="TKI07262.1"/>
    </source>
</evidence>